<accession>A0A0S4QJ82</accession>
<dbReference type="InterPro" id="IPR029063">
    <property type="entry name" value="SAM-dependent_MTases_sf"/>
</dbReference>
<evidence type="ECO:0000313" key="1">
    <source>
        <dbReference type="EMBL" id="CUU55326.1"/>
    </source>
</evidence>
<sequence>MTTEAEPNDGGTSVIIADGTPLDVDLKTDVPHPARVYDYILGGTENFPADRAAAAEFSRHLPNLPTSMRANRNFMARVAHNLAAEHGIRQFLDIGSGLPTSPNLHEVAQRVAPESRVVYVDRDPIVLLHARPLLTSTPEGSTAYLDADLSRPQEILQSAQLQETLDLSKPVAVSLLAVVQFIPDDAIVKNVISELLAPLAPGSILAISTVTADFAPEEVADGTAAYRASGIPMVSRDLTAVAAFFGGLELLDPGIVLVHRWHPDAESAAIEDSHVYMYGGVARKP</sequence>
<dbReference type="InterPro" id="IPR006764">
    <property type="entry name" value="SAM_dep_MeTrfase_SAV2177_type"/>
</dbReference>
<dbReference type="AlphaFoldDB" id="A0A0S4QJ82"/>
<dbReference type="PIRSF" id="PIRSF017393">
    <property type="entry name" value="MTase_SAV2177"/>
    <property type="match status" value="1"/>
</dbReference>
<dbReference type="EMBL" id="FAOZ01000004">
    <property type="protein sequence ID" value="CUU55326.1"/>
    <property type="molecule type" value="Genomic_DNA"/>
</dbReference>
<keyword evidence="1" id="KW-0489">Methyltransferase</keyword>
<protein>
    <submittedName>
        <fullName evidence="1">S-adenosyl methyltransferase</fullName>
    </submittedName>
</protein>
<dbReference type="Pfam" id="PF04672">
    <property type="entry name" value="Methyltransf_19"/>
    <property type="match status" value="1"/>
</dbReference>
<dbReference type="Gene3D" id="3.40.50.150">
    <property type="entry name" value="Vaccinia Virus protein VP39"/>
    <property type="match status" value="1"/>
</dbReference>
<gene>
    <name evidence="1" type="ORF">Ga0074812_104407</name>
</gene>
<organism evidence="1 2">
    <name type="scientific">Parafrankia irregularis</name>
    <dbReference type="NCBI Taxonomy" id="795642"/>
    <lineage>
        <taxon>Bacteria</taxon>
        <taxon>Bacillati</taxon>
        <taxon>Actinomycetota</taxon>
        <taxon>Actinomycetes</taxon>
        <taxon>Frankiales</taxon>
        <taxon>Frankiaceae</taxon>
        <taxon>Parafrankia</taxon>
    </lineage>
</organism>
<name>A0A0S4QJ82_9ACTN</name>
<keyword evidence="2" id="KW-1185">Reference proteome</keyword>
<proteinExistence type="predicted"/>
<dbReference type="Proteomes" id="UP000198802">
    <property type="component" value="Unassembled WGS sequence"/>
</dbReference>
<reference evidence="2" key="1">
    <citation type="submission" date="2015-11" db="EMBL/GenBank/DDBJ databases">
        <authorList>
            <person name="Varghese N."/>
        </authorList>
    </citation>
    <scope>NUCLEOTIDE SEQUENCE [LARGE SCALE GENOMIC DNA]</scope>
    <source>
        <strain evidence="2">DSM 45899</strain>
    </source>
</reference>
<dbReference type="GO" id="GO:0032259">
    <property type="term" value="P:methylation"/>
    <property type="evidence" value="ECO:0007669"/>
    <property type="project" value="UniProtKB-KW"/>
</dbReference>
<dbReference type="SUPFAM" id="SSF53335">
    <property type="entry name" value="S-adenosyl-L-methionine-dependent methyltransferases"/>
    <property type="match status" value="1"/>
</dbReference>
<dbReference type="GO" id="GO:0008168">
    <property type="term" value="F:methyltransferase activity"/>
    <property type="evidence" value="ECO:0007669"/>
    <property type="project" value="UniProtKB-KW"/>
</dbReference>
<evidence type="ECO:0000313" key="2">
    <source>
        <dbReference type="Proteomes" id="UP000198802"/>
    </source>
</evidence>
<keyword evidence="1" id="KW-0808">Transferase</keyword>
<dbReference type="RefSeq" id="WP_091273627.1">
    <property type="nucleotide sequence ID" value="NZ_FAOZ01000004.1"/>
</dbReference>